<evidence type="ECO:0000313" key="1">
    <source>
        <dbReference type="EMBL" id="MDR6245146.1"/>
    </source>
</evidence>
<dbReference type="RefSeq" id="WP_188776555.1">
    <property type="nucleotide sequence ID" value="NZ_BMMB01000007.1"/>
</dbReference>
<keyword evidence="2" id="KW-1185">Reference proteome</keyword>
<sequence>MRTQDQIKAKLHELNTQKTNLRTRLSTLTPEAAAYTSLHQQLARLEDMSTMLEWVLDQPQGNYHS</sequence>
<proteinExistence type="predicted"/>
<accession>A0ABU1J1U9</accession>
<gene>
    <name evidence="1" type="ORF">JOC58_003045</name>
</gene>
<dbReference type="EMBL" id="JAVDQH010000012">
    <property type="protein sequence ID" value="MDR6245146.1"/>
    <property type="molecule type" value="Genomic_DNA"/>
</dbReference>
<organism evidence="1 2">
    <name type="scientific">Paenibacillus hunanensis</name>
    <dbReference type="NCBI Taxonomy" id="539262"/>
    <lineage>
        <taxon>Bacteria</taxon>
        <taxon>Bacillati</taxon>
        <taxon>Bacillota</taxon>
        <taxon>Bacilli</taxon>
        <taxon>Bacillales</taxon>
        <taxon>Paenibacillaceae</taxon>
        <taxon>Paenibacillus</taxon>
    </lineage>
</organism>
<evidence type="ECO:0000313" key="2">
    <source>
        <dbReference type="Proteomes" id="UP001185028"/>
    </source>
</evidence>
<comment type="caution">
    <text evidence="1">The sequence shown here is derived from an EMBL/GenBank/DDBJ whole genome shotgun (WGS) entry which is preliminary data.</text>
</comment>
<dbReference type="Proteomes" id="UP001185028">
    <property type="component" value="Unassembled WGS sequence"/>
</dbReference>
<name>A0ABU1J1U9_9BACL</name>
<protein>
    <submittedName>
        <fullName evidence="1">Nuclease with TOPRIM domain</fullName>
    </submittedName>
</protein>
<reference evidence="1 2" key="1">
    <citation type="submission" date="2023-07" db="EMBL/GenBank/DDBJ databases">
        <title>Genomic Encyclopedia of Type Strains, Phase IV (KMG-IV): sequencing the most valuable type-strain genomes for metagenomic binning, comparative biology and taxonomic classification.</title>
        <authorList>
            <person name="Goeker M."/>
        </authorList>
    </citation>
    <scope>NUCLEOTIDE SEQUENCE [LARGE SCALE GENOMIC DNA]</scope>
    <source>
        <strain evidence="1 2">DSM 22170</strain>
    </source>
</reference>